<evidence type="ECO:0000256" key="1">
    <source>
        <dbReference type="ARBA" id="ARBA00004167"/>
    </source>
</evidence>
<dbReference type="Proteomes" id="UP000317078">
    <property type="component" value="Unassembled WGS sequence"/>
</dbReference>
<evidence type="ECO:0000259" key="6">
    <source>
        <dbReference type="Pfam" id="PF04335"/>
    </source>
</evidence>
<organism evidence="7 8">
    <name type="scientific">Muricoccus nepalensis</name>
    <dbReference type="NCBI Taxonomy" id="1854500"/>
    <lineage>
        <taxon>Bacteria</taxon>
        <taxon>Pseudomonadati</taxon>
        <taxon>Pseudomonadota</taxon>
        <taxon>Alphaproteobacteria</taxon>
        <taxon>Acetobacterales</taxon>
        <taxon>Roseomonadaceae</taxon>
        <taxon>Muricoccus</taxon>
    </lineage>
</organism>
<dbReference type="EMBL" id="RCZP01000043">
    <property type="protein sequence ID" value="TPG46002.1"/>
    <property type="molecule type" value="Genomic_DNA"/>
</dbReference>
<proteinExistence type="predicted"/>
<dbReference type="InterPro" id="IPR007430">
    <property type="entry name" value="VirB8"/>
</dbReference>
<keyword evidence="2 5" id="KW-0812">Transmembrane</keyword>
<sequence>MRSPLQLASPARPAEALDGAAARQHLAAASTRADQVITLGRSFRTAGWIVGGTGLCVGLVGLGVAALVIVRDAPAVPVFNTISSEGRIERAVTVEDVPMKFTEVTSRQYLQLAVEYCESYHYQTRETDAPRCGLFLTPAQRARFAEYYEGAEGPPRRLGQRGALDVVRPTFTPTGKGTQNTEAWTVRFTKRETPPTGGAVCVPWQLTIQFQWRPELRMTPSDRNINAAGMQAFVWEGQPDPSGRPGSC</sequence>
<reference evidence="7 8" key="1">
    <citation type="journal article" date="2019" name="Environ. Microbiol.">
        <title>Species interactions and distinct microbial communities in high Arctic permafrost affected cryosols are associated with the CH4 and CO2 gas fluxes.</title>
        <authorList>
            <person name="Altshuler I."/>
            <person name="Hamel J."/>
            <person name="Turney S."/>
            <person name="Magnuson E."/>
            <person name="Levesque R."/>
            <person name="Greer C."/>
            <person name="Whyte L.G."/>
        </authorList>
    </citation>
    <scope>NUCLEOTIDE SEQUENCE [LARGE SCALE GENOMIC DNA]</scope>
    <source>
        <strain evidence="7 8">S9.3B</strain>
    </source>
</reference>
<feature type="transmembrane region" description="Helical" evidence="5">
    <location>
        <begin position="48"/>
        <end position="70"/>
    </location>
</feature>
<dbReference type="InterPro" id="IPR032710">
    <property type="entry name" value="NTF2-like_dom_sf"/>
</dbReference>
<evidence type="ECO:0000256" key="2">
    <source>
        <dbReference type="ARBA" id="ARBA00022692"/>
    </source>
</evidence>
<feature type="domain" description="Bacterial virulence protein VirB8" evidence="6">
    <location>
        <begin position="41"/>
        <end position="231"/>
    </location>
</feature>
<dbReference type="Pfam" id="PF04335">
    <property type="entry name" value="VirB8"/>
    <property type="match status" value="1"/>
</dbReference>
<accession>A0A502F9C1</accession>
<dbReference type="OrthoDB" id="7366154at2"/>
<keyword evidence="8" id="KW-1185">Reference proteome</keyword>
<dbReference type="SUPFAM" id="SSF54427">
    <property type="entry name" value="NTF2-like"/>
    <property type="match status" value="1"/>
</dbReference>
<keyword evidence="3 5" id="KW-1133">Transmembrane helix</keyword>
<evidence type="ECO:0000256" key="4">
    <source>
        <dbReference type="ARBA" id="ARBA00023136"/>
    </source>
</evidence>
<name>A0A502F9C1_9PROT</name>
<keyword evidence="4 5" id="KW-0472">Membrane</keyword>
<protein>
    <recommendedName>
        <fullName evidence="6">Bacterial virulence protein VirB8 domain-containing protein</fullName>
    </recommendedName>
</protein>
<dbReference type="CDD" id="cd16424">
    <property type="entry name" value="VirB8"/>
    <property type="match status" value="1"/>
</dbReference>
<evidence type="ECO:0000313" key="8">
    <source>
        <dbReference type="Proteomes" id="UP000317078"/>
    </source>
</evidence>
<gene>
    <name evidence="7" type="ORF">EAH89_25605</name>
</gene>
<comment type="caution">
    <text evidence="7">The sequence shown here is derived from an EMBL/GenBank/DDBJ whole genome shotgun (WGS) entry which is preliminary data.</text>
</comment>
<comment type="subcellular location">
    <subcellularLocation>
        <location evidence="1">Membrane</location>
        <topology evidence="1">Single-pass membrane protein</topology>
    </subcellularLocation>
</comment>
<evidence type="ECO:0000256" key="3">
    <source>
        <dbReference type="ARBA" id="ARBA00022989"/>
    </source>
</evidence>
<evidence type="ECO:0000313" key="7">
    <source>
        <dbReference type="EMBL" id="TPG46002.1"/>
    </source>
</evidence>
<dbReference type="GO" id="GO:0016020">
    <property type="term" value="C:membrane"/>
    <property type="evidence" value="ECO:0007669"/>
    <property type="project" value="UniProtKB-SubCell"/>
</dbReference>
<evidence type="ECO:0000256" key="5">
    <source>
        <dbReference type="SAM" id="Phobius"/>
    </source>
</evidence>
<dbReference type="AlphaFoldDB" id="A0A502F9C1"/>
<dbReference type="RefSeq" id="WP_140886565.1">
    <property type="nucleotide sequence ID" value="NZ_RCZP01000043.1"/>
</dbReference>
<dbReference type="Gene3D" id="3.10.450.230">
    <property type="entry name" value="VirB8 protein"/>
    <property type="match status" value="1"/>
</dbReference>